<keyword evidence="19" id="KW-0648">Protein biosynthesis</keyword>
<proteinExistence type="predicted"/>
<feature type="domain" description="Protein kinase" evidence="18">
    <location>
        <begin position="192"/>
        <end position="787"/>
    </location>
</feature>
<dbReference type="InterPro" id="IPR011009">
    <property type="entry name" value="Kinase-like_dom_sf"/>
</dbReference>
<evidence type="ECO:0000256" key="13">
    <source>
        <dbReference type="ARBA" id="ARBA00042456"/>
    </source>
</evidence>
<name>A0A8J6ALG0_GALPY</name>
<dbReference type="PROSITE" id="PS00107">
    <property type="entry name" value="PROTEIN_KINASE_ATP"/>
    <property type="match status" value="1"/>
</dbReference>
<dbReference type="PROSITE" id="PS50011">
    <property type="entry name" value="PROTEIN_KINASE_DOM"/>
    <property type="match status" value="1"/>
</dbReference>
<gene>
    <name evidence="19" type="ORF">J0S82_012992</name>
</gene>
<dbReference type="FunFam" id="3.30.200.20:FF:000380">
    <property type="entry name" value="Eukaryotic translation initiation factor 2 alpha kinase 1"/>
    <property type="match status" value="1"/>
</dbReference>
<keyword evidence="5" id="KW-0677">Repeat</keyword>
<dbReference type="Gene3D" id="3.30.200.20">
    <property type="entry name" value="Phosphorylase Kinase, domain 1"/>
    <property type="match status" value="1"/>
</dbReference>
<keyword evidence="4" id="KW-0808">Transferase</keyword>
<dbReference type="PANTHER" id="PTHR11042:SF160">
    <property type="entry name" value="EUKARYOTIC TRANSLATION INITIATION FACTOR 2-ALPHA KINASE 1"/>
    <property type="match status" value="1"/>
</dbReference>
<dbReference type="Pfam" id="PF00069">
    <property type="entry name" value="Pkinase"/>
    <property type="match status" value="2"/>
</dbReference>
<dbReference type="EC" id="2.7.11.1" evidence="1"/>
<evidence type="ECO:0000256" key="11">
    <source>
        <dbReference type="ARBA" id="ARBA00023193"/>
    </source>
</evidence>
<protein>
    <recommendedName>
        <fullName evidence="12">Eukaryotic translation initiation factor 2-alpha kinase 1</fullName>
        <ecNumber evidence="1">2.7.11.1</ecNumber>
    </recommendedName>
    <alternativeName>
        <fullName evidence="13">Hemin-sensitive initiation factor 2-alpha kinase</fullName>
    </alternativeName>
</protein>
<keyword evidence="20" id="KW-1185">Reference proteome</keyword>
<dbReference type="InterPro" id="IPR000719">
    <property type="entry name" value="Prot_kinase_dom"/>
</dbReference>
<evidence type="ECO:0000256" key="9">
    <source>
        <dbReference type="ARBA" id="ARBA00022843"/>
    </source>
</evidence>
<keyword evidence="16" id="KW-0175">Coiled coil</keyword>
<comment type="caution">
    <text evidence="19">The sequence shown here is derived from an EMBL/GenBank/DDBJ whole genome shotgun (WGS) entry which is preliminary data.</text>
</comment>
<evidence type="ECO:0000256" key="16">
    <source>
        <dbReference type="SAM" id="Coils"/>
    </source>
</evidence>
<evidence type="ECO:0000256" key="10">
    <source>
        <dbReference type="ARBA" id="ARBA00023157"/>
    </source>
</evidence>
<dbReference type="GO" id="GO:0005524">
    <property type="term" value="F:ATP binding"/>
    <property type="evidence" value="ECO:0007669"/>
    <property type="project" value="UniProtKB-UniRule"/>
</dbReference>
<keyword evidence="7 19" id="KW-0418">Kinase</keyword>
<dbReference type="GO" id="GO:0003743">
    <property type="term" value="F:translation initiation factor activity"/>
    <property type="evidence" value="ECO:0007669"/>
    <property type="project" value="UniProtKB-KW"/>
</dbReference>
<keyword evidence="10" id="KW-1015">Disulfide bond</keyword>
<dbReference type="SUPFAM" id="SSF56112">
    <property type="entry name" value="Protein kinase-like (PK-like)"/>
    <property type="match status" value="2"/>
</dbReference>
<keyword evidence="3" id="KW-0597">Phosphoprotein</keyword>
<evidence type="ECO:0000256" key="4">
    <source>
        <dbReference type="ARBA" id="ARBA00022679"/>
    </source>
</evidence>
<dbReference type="AlphaFoldDB" id="A0A8J6ALG0"/>
<dbReference type="PANTHER" id="PTHR11042">
    <property type="entry name" value="EUKARYOTIC TRANSLATION INITIATION FACTOR 2-ALPHA KINASE EIF2-ALPHA KINASE -RELATED"/>
    <property type="match status" value="1"/>
</dbReference>
<evidence type="ECO:0000256" key="12">
    <source>
        <dbReference type="ARBA" id="ARBA00040433"/>
    </source>
</evidence>
<dbReference type="Pfam" id="PF22949">
    <property type="entry name" value="HRI2_3H"/>
    <property type="match status" value="1"/>
</dbReference>
<keyword evidence="19" id="KW-0396">Initiation factor</keyword>
<keyword evidence="6 15" id="KW-0547">Nucleotide-binding</keyword>
<comment type="subunit">
    <text evidence="14">Synthesized in an inactive form that binds to the N-terminal domain of CDC37. Has to be associated with a multiprotein complex containing Hsp90, CDC37 and PPP5C for maturation and activation by autophosphorylation. The phosphatase PPP5C modulates this activation. Homodimer; homodimerizes in presence of heme, forming a disulfide-linked inactive homodimer. Interacts with DELE1; binds both to full-length DELE1 and processed form of DELE1 (S-DELE1) in response to stress, leading to activate its protein kinase activity and trigger the integrated stress response (ISR).</text>
</comment>
<feature type="non-terminal residue" evidence="19">
    <location>
        <position position="835"/>
    </location>
</feature>
<evidence type="ECO:0000256" key="17">
    <source>
        <dbReference type="SAM" id="MobiDB-lite"/>
    </source>
</evidence>
<dbReference type="OrthoDB" id="1405469at2759"/>
<evidence type="ECO:0000256" key="7">
    <source>
        <dbReference type="ARBA" id="ARBA00022777"/>
    </source>
</evidence>
<evidence type="ECO:0000256" key="3">
    <source>
        <dbReference type="ARBA" id="ARBA00022553"/>
    </source>
</evidence>
<dbReference type="InterPro" id="IPR017441">
    <property type="entry name" value="Protein_kinase_ATP_BS"/>
</dbReference>
<evidence type="ECO:0000256" key="2">
    <source>
        <dbReference type="ARBA" id="ARBA00022527"/>
    </source>
</evidence>
<evidence type="ECO:0000313" key="19">
    <source>
        <dbReference type="EMBL" id="KAG8513679.1"/>
    </source>
</evidence>
<organism evidence="19 20">
    <name type="scientific">Galemys pyrenaicus</name>
    <name type="common">Iberian desman</name>
    <name type="synonym">Pyrenean desman</name>
    <dbReference type="NCBI Taxonomy" id="202257"/>
    <lineage>
        <taxon>Eukaryota</taxon>
        <taxon>Metazoa</taxon>
        <taxon>Chordata</taxon>
        <taxon>Craniata</taxon>
        <taxon>Vertebrata</taxon>
        <taxon>Euteleostomi</taxon>
        <taxon>Mammalia</taxon>
        <taxon>Eutheria</taxon>
        <taxon>Laurasiatheria</taxon>
        <taxon>Eulipotyphla</taxon>
        <taxon>Talpidae</taxon>
        <taxon>Galemys</taxon>
    </lineage>
</organism>
<feature type="binding site" evidence="15">
    <location>
        <position position="222"/>
    </location>
    <ligand>
        <name>ATP</name>
        <dbReference type="ChEBI" id="CHEBI:30616"/>
    </ligand>
</feature>
<dbReference type="SMART" id="SM00220">
    <property type="entry name" value="S_TKc"/>
    <property type="match status" value="1"/>
</dbReference>
<dbReference type="GO" id="GO:0005634">
    <property type="term" value="C:nucleus"/>
    <property type="evidence" value="ECO:0007669"/>
    <property type="project" value="TreeGrafter"/>
</dbReference>
<evidence type="ECO:0000256" key="15">
    <source>
        <dbReference type="PROSITE-ProRule" id="PRU10141"/>
    </source>
</evidence>
<evidence type="ECO:0000256" key="6">
    <source>
        <dbReference type="ARBA" id="ARBA00022741"/>
    </source>
</evidence>
<evidence type="ECO:0000256" key="1">
    <source>
        <dbReference type="ARBA" id="ARBA00012513"/>
    </source>
</evidence>
<dbReference type="Gene3D" id="1.10.510.10">
    <property type="entry name" value="Transferase(Phosphotransferase) domain 1"/>
    <property type="match status" value="2"/>
</dbReference>
<dbReference type="GO" id="GO:0017148">
    <property type="term" value="P:negative regulation of translation"/>
    <property type="evidence" value="ECO:0007669"/>
    <property type="project" value="UniProtKB-KW"/>
</dbReference>
<dbReference type="InterPro" id="IPR054521">
    <property type="entry name" value="HRI2_3H"/>
</dbReference>
<dbReference type="GO" id="GO:0005737">
    <property type="term" value="C:cytoplasm"/>
    <property type="evidence" value="ECO:0007669"/>
    <property type="project" value="TreeGrafter"/>
</dbReference>
<keyword evidence="9" id="KW-0832">Ubl conjugation</keyword>
<evidence type="ECO:0000256" key="14">
    <source>
        <dbReference type="ARBA" id="ARBA00046654"/>
    </source>
</evidence>
<keyword evidence="8 15" id="KW-0067">ATP-binding</keyword>
<sequence length="835" mass="93397">GPLPDAERVVRVPSVAVLGEPAGWAAARARPAMLGGSSGAPECEAEGDRAGALPAPPAIEFPAEGSDPKYDESDVPAELQVLKEPLQQPTFPFAVANQLLLVSLLEHLSHVHEPNPLRSRQTFIKMGLLSSFTCSDEFSSLRLHHNRAISHLMRSAKERVRQDPCEDNSYIQKIRSREVAFEAQTSRYLNEFEELAILGKGGYGRVYKVRNKLDGQYYAIKKILIKGATKTDCMKVLREVKVLAGLQHPNIVGYHTAWIEHVHVTQMQDRISIQLPSLEVLSDQEDDREQCDVRSDESNSSSIIFAEFASEKEKSFGALEHQNNRLVNYTSNLVMRNASKFESSLERQENDLADLSSRSIVEHHLPVRHKSDLGEISSSTEDSSEENFNLLGQTEVQYRLMLHIQMQLCELSLWDWIVERNKRGRECVDESACPYVMASVATKIFQELVEGVFYIHNMGIVHRDLKVEFPGNWSVLEGRSDIADWPAVLCLLRWNCAEDINICFKFKQEIDYYLPPSKTGLVDSRLTFMLTPAASSRPALLDAVHTASLRAVFPVEETAQLMFAPQAISYICSHVKGCHGGFIHSVNVGTVLGQNGKNWIGPICYGQVEGILWILCPGFVHVVEPRNIFLHGPDQQVKIGDFGLACTDIIQKNTDWASRDGKSKFFLTPLNIPVFKESCKDSIYCKGTAAHTSRVGTCLYASPEQLEGSEYDAKSDMYSLGVILLELFQPFGTEMERAQVLTGLRTGQIPESLRKRCPIQAKYIQQLTGKNSSQRPSALQLLQSELFQKPGNVNLSLQMKILEQEKEIKELKKQLSLLSQNKGVKDDIKDGDVPG</sequence>
<reference evidence="19" key="1">
    <citation type="journal article" date="2021" name="Evol. Appl.">
        <title>The genome of the Pyrenean desman and the effects of bottlenecks and inbreeding on the genomic landscape of an endangered species.</title>
        <authorList>
            <person name="Escoda L."/>
            <person name="Castresana J."/>
        </authorList>
    </citation>
    <scope>NUCLEOTIDE SEQUENCE</scope>
    <source>
        <strain evidence="19">IBE-C5619</strain>
    </source>
</reference>
<feature type="region of interest" description="Disordered" evidence="17">
    <location>
        <begin position="32"/>
        <end position="55"/>
    </location>
</feature>
<keyword evidence="2" id="KW-0723">Serine/threonine-protein kinase</keyword>
<dbReference type="Proteomes" id="UP000700334">
    <property type="component" value="Unassembled WGS sequence"/>
</dbReference>
<dbReference type="GO" id="GO:0004694">
    <property type="term" value="F:eukaryotic translation initiation factor 2alpha kinase activity"/>
    <property type="evidence" value="ECO:0007669"/>
    <property type="project" value="TreeGrafter"/>
</dbReference>
<evidence type="ECO:0000313" key="20">
    <source>
        <dbReference type="Proteomes" id="UP000700334"/>
    </source>
</evidence>
<evidence type="ECO:0000256" key="8">
    <source>
        <dbReference type="ARBA" id="ARBA00022840"/>
    </source>
</evidence>
<dbReference type="InterPro" id="IPR050339">
    <property type="entry name" value="CC_SR_Kinase"/>
</dbReference>
<feature type="coiled-coil region" evidence="16">
    <location>
        <begin position="792"/>
        <end position="821"/>
    </location>
</feature>
<evidence type="ECO:0000256" key="5">
    <source>
        <dbReference type="ARBA" id="ARBA00022737"/>
    </source>
</evidence>
<dbReference type="EMBL" id="JAGFMF010011768">
    <property type="protein sequence ID" value="KAG8513679.1"/>
    <property type="molecule type" value="Genomic_DNA"/>
</dbReference>
<accession>A0A8J6ALG0</accession>
<dbReference type="CDD" id="cd14049">
    <property type="entry name" value="STKc_EIF2AK1_HRI"/>
    <property type="match status" value="1"/>
</dbReference>
<evidence type="ECO:0000259" key="18">
    <source>
        <dbReference type="PROSITE" id="PS50011"/>
    </source>
</evidence>
<keyword evidence="11" id="KW-0652">Protein synthesis inhibitor</keyword>